<protein>
    <submittedName>
        <fullName evidence="2">Uncharacterized protein</fullName>
    </submittedName>
</protein>
<name>A0A5B7DF62_PORTR</name>
<evidence type="ECO:0000256" key="1">
    <source>
        <dbReference type="SAM" id="MobiDB-lite"/>
    </source>
</evidence>
<proteinExistence type="predicted"/>
<dbReference type="Proteomes" id="UP000324222">
    <property type="component" value="Unassembled WGS sequence"/>
</dbReference>
<feature type="compositionally biased region" description="Polar residues" evidence="1">
    <location>
        <begin position="36"/>
        <end position="50"/>
    </location>
</feature>
<keyword evidence="3" id="KW-1185">Reference proteome</keyword>
<accession>A0A5B7DF62</accession>
<evidence type="ECO:0000313" key="3">
    <source>
        <dbReference type="Proteomes" id="UP000324222"/>
    </source>
</evidence>
<sequence length="78" mass="8531">MAVLLSLPFQPNLESKRRRRQEWTSGVQRQRVPRSLRQSAPGSPSCSDSQGRAGLLGLLPNCSPQTAHLAGDVFEAKC</sequence>
<evidence type="ECO:0000313" key="2">
    <source>
        <dbReference type="EMBL" id="MPC20071.1"/>
    </source>
</evidence>
<comment type="caution">
    <text evidence="2">The sequence shown here is derived from an EMBL/GenBank/DDBJ whole genome shotgun (WGS) entry which is preliminary data.</text>
</comment>
<gene>
    <name evidence="2" type="ORF">E2C01_013001</name>
</gene>
<organism evidence="2 3">
    <name type="scientific">Portunus trituberculatus</name>
    <name type="common">Swimming crab</name>
    <name type="synonym">Neptunus trituberculatus</name>
    <dbReference type="NCBI Taxonomy" id="210409"/>
    <lineage>
        <taxon>Eukaryota</taxon>
        <taxon>Metazoa</taxon>
        <taxon>Ecdysozoa</taxon>
        <taxon>Arthropoda</taxon>
        <taxon>Crustacea</taxon>
        <taxon>Multicrustacea</taxon>
        <taxon>Malacostraca</taxon>
        <taxon>Eumalacostraca</taxon>
        <taxon>Eucarida</taxon>
        <taxon>Decapoda</taxon>
        <taxon>Pleocyemata</taxon>
        <taxon>Brachyura</taxon>
        <taxon>Eubrachyura</taxon>
        <taxon>Portunoidea</taxon>
        <taxon>Portunidae</taxon>
        <taxon>Portuninae</taxon>
        <taxon>Portunus</taxon>
    </lineage>
</organism>
<dbReference type="AlphaFoldDB" id="A0A5B7DF62"/>
<reference evidence="2 3" key="1">
    <citation type="submission" date="2019-05" db="EMBL/GenBank/DDBJ databases">
        <title>Another draft genome of Portunus trituberculatus and its Hox gene families provides insights of decapod evolution.</title>
        <authorList>
            <person name="Jeong J.-H."/>
            <person name="Song I."/>
            <person name="Kim S."/>
            <person name="Choi T."/>
            <person name="Kim D."/>
            <person name="Ryu S."/>
            <person name="Kim W."/>
        </authorList>
    </citation>
    <scope>NUCLEOTIDE SEQUENCE [LARGE SCALE GENOMIC DNA]</scope>
    <source>
        <tissue evidence="2">Muscle</tissue>
    </source>
</reference>
<feature type="region of interest" description="Disordered" evidence="1">
    <location>
        <begin position="15"/>
        <end position="50"/>
    </location>
</feature>
<dbReference type="EMBL" id="VSRR010000831">
    <property type="protein sequence ID" value="MPC20071.1"/>
    <property type="molecule type" value="Genomic_DNA"/>
</dbReference>